<evidence type="ECO:0000256" key="4">
    <source>
        <dbReference type="ARBA" id="ARBA00010416"/>
    </source>
</evidence>
<keyword evidence="8 19" id="KW-0436">Ligase</keyword>
<dbReference type="HAMAP" id="MF_00046">
    <property type="entry name" value="MurC"/>
    <property type="match status" value="1"/>
</dbReference>
<feature type="domain" description="Mur ligase N-terminal catalytic" evidence="20">
    <location>
        <begin position="18"/>
        <end position="115"/>
    </location>
</feature>
<evidence type="ECO:0000256" key="15">
    <source>
        <dbReference type="ARBA" id="ARBA00023316"/>
    </source>
</evidence>
<name>A0A1T4V5F3_9GAMM</name>
<dbReference type="Pfam" id="PF02875">
    <property type="entry name" value="Mur_ligase_C"/>
    <property type="match status" value="1"/>
</dbReference>
<comment type="similarity">
    <text evidence="4 19">Belongs to the MurCDEF family.</text>
</comment>
<evidence type="ECO:0000259" key="22">
    <source>
        <dbReference type="Pfam" id="PF08245"/>
    </source>
</evidence>
<keyword evidence="10 19" id="KW-0547">Nucleotide-binding</keyword>
<evidence type="ECO:0000256" key="5">
    <source>
        <dbReference type="ARBA" id="ARBA00012211"/>
    </source>
</evidence>
<comment type="subcellular location">
    <subcellularLocation>
        <location evidence="2 19">Cytoplasm</location>
    </subcellularLocation>
</comment>
<dbReference type="Gene3D" id="3.90.190.20">
    <property type="entry name" value="Mur ligase, C-terminal domain"/>
    <property type="match status" value="1"/>
</dbReference>
<evidence type="ECO:0000256" key="3">
    <source>
        <dbReference type="ARBA" id="ARBA00004752"/>
    </source>
</evidence>
<proteinExistence type="inferred from homology"/>
<comment type="pathway">
    <text evidence="17">Glycan biosynthesis.</text>
</comment>
<evidence type="ECO:0000259" key="21">
    <source>
        <dbReference type="Pfam" id="PF02875"/>
    </source>
</evidence>
<feature type="domain" description="Mur ligase central" evidence="22">
    <location>
        <begin position="121"/>
        <end position="301"/>
    </location>
</feature>
<keyword evidence="12 19" id="KW-0133">Cell shape</keyword>
<keyword evidence="7 19" id="KW-0963">Cytoplasm</keyword>
<dbReference type="InterPro" id="IPR050061">
    <property type="entry name" value="MurCDEF_pg_biosynth"/>
</dbReference>
<dbReference type="Pfam" id="PF01225">
    <property type="entry name" value="Mur_ligase"/>
    <property type="match status" value="1"/>
</dbReference>
<dbReference type="PANTHER" id="PTHR43445:SF3">
    <property type="entry name" value="UDP-N-ACETYLMURAMATE--L-ALANINE LIGASE"/>
    <property type="match status" value="1"/>
</dbReference>
<dbReference type="RefSeq" id="WP_078928356.1">
    <property type="nucleotide sequence ID" value="NZ_FUXX01000009.1"/>
</dbReference>
<dbReference type="InterPro" id="IPR000713">
    <property type="entry name" value="Mur_ligase_N"/>
</dbReference>
<reference evidence="24" key="1">
    <citation type="submission" date="2017-02" db="EMBL/GenBank/DDBJ databases">
        <authorList>
            <person name="Varghese N."/>
            <person name="Submissions S."/>
        </authorList>
    </citation>
    <scope>NUCLEOTIDE SEQUENCE [LARGE SCALE GENOMIC DNA]</scope>
    <source>
        <strain evidence="24">DSM 3072</strain>
    </source>
</reference>
<evidence type="ECO:0000256" key="8">
    <source>
        <dbReference type="ARBA" id="ARBA00022598"/>
    </source>
</evidence>
<evidence type="ECO:0000256" key="17">
    <source>
        <dbReference type="ARBA" id="ARBA00060592"/>
    </source>
</evidence>
<evidence type="ECO:0000256" key="10">
    <source>
        <dbReference type="ARBA" id="ARBA00022741"/>
    </source>
</evidence>
<dbReference type="STRING" id="83771.SAMN02910357_00618"/>
<keyword evidence="11 19" id="KW-0067">ATP-binding</keyword>
<evidence type="ECO:0000256" key="2">
    <source>
        <dbReference type="ARBA" id="ARBA00004496"/>
    </source>
</evidence>
<dbReference type="InterPro" id="IPR036565">
    <property type="entry name" value="Mur-like_cat_sf"/>
</dbReference>
<keyword evidence="14 19" id="KW-0131">Cell cycle</keyword>
<organism evidence="23 24">
    <name type="scientific">Succinivibrio dextrinosolvens DSM 3072</name>
    <dbReference type="NCBI Taxonomy" id="1123324"/>
    <lineage>
        <taxon>Bacteria</taxon>
        <taxon>Pseudomonadati</taxon>
        <taxon>Pseudomonadota</taxon>
        <taxon>Gammaproteobacteria</taxon>
        <taxon>Aeromonadales</taxon>
        <taxon>Succinivibrionaceae</taxon>
        <taxon>Succinivibrio</taxon>
    </lineage>
</organism>
<dbReference type="GO" id="GO:0005737">
    <property type="term" value="C:cytoplasm"/>
    <property type="evidence" value="ECO:0007669"/>
    <property type="project" value="UniProtKB-SubCell"/>
</dbReference>
<evidence type="ECO:0000256" key="16">
    <source>
        <dbReference type="ARBA" id="ARBA00047833"/>
    </source>
</evidence>
<dbReference type="SUPFAM" id="SSF53244">
    <property type="entry name" value="MurD-like peptide ligases, peptide-binding domain"/>
    <property type="match status" value="1"/>
</dbReference>
<evidence type="ECO:0000256" key="1">
    <source>
        <dbReference type="ARBA" id="ARBA00003921"/>
    </source>
</evidence>
<dbReference type="SUPFAM" id="SSF51984">
    <property type="entry name" value="MurCD N-terminal domain"/>
    <property type="match status" value="1"/>
</dbReference>
<dbReference type="NCBIfam" id="TIGR01082">
    <property type="entry name" value="murC"/>
    <property type="match status" value="1"/>
</dbReference>
<dbReference type="Gene3D" id="3.40.1190.10">
    <property type="entry name" value="Mur-like, catalytic domain"/>
    <property type="match status" value="1"/>
</dbReference>
<dbReference type="EMBL" id="FUXX01000009">
    <property type="protein sequence ID" value="SKA60126.1"/>
    <property type="molecule type" value="Genomic_DNA"/>
</dbReference>
<dbReference type="EC" id="6.3.2.8" evidence="5 19"/>
<accession>A0A1T4V5F3</accession>
<evidence type="ECO:0000256" key="6">
    <source>
        <dbReference type="ARBA" id="ARBA00021749"/>
    </source>
</evidence>
<dbReference type="AlphaFoldDB" id="A0A1T4V5F3"/>
<dbReference type="GO" id="GO:0009252">
    <property type="term" value="P:peptidoglycan biosynthetic process"/>
    <property type="evidence" value="ECO:0007669"/>
    <property type="project" value="UniProtKB-UniRule"/>
</dbReference>
<feature type="domain" description="Mur ligase C-terminal" evidence="21">
    <location>
        <begin position="335"/>
        <end position="459"/>
    </location>
</feature>
<dbReference type="FunFam" id="3.40.50.720:FF:000046">
    <property type="entry name" value="UDP-N-acetylmuramate--L-alanine ligase"/>
    <property type="match status" value="1"/>
</dbReference>
<keyword evidence="13 19" id="KW-0573">Peptidoglycan synthesis</keyword>
<keyword evidence="24" id="KW-1185">Reference proteome</keyword>
<feature type="binding site" evidence="19">
    <location>
        <begin position="123"/>
        <end position="129"/>
    </location>
    <ligand>
        <name>ATP</name>
        <dbReference type="ChEBI" id="CHEBI:30616"/>
    </ligand>
</feature>
<keyword evidence="15 19" id="KW-0961">Cell wall biogenesis/degradation</keyword>
<evidence type="ECO:0000256" key="19">
    <source>
        <dbReference type="HAMAP-Rule" id="MF_00046"/>
    </source>
</evidence>
<dbReference type="GO" id="GO:0008360">
    <property type="term" value="P:regulation of cell shape"/>
    <property type="evidence" value="ECO:0007669"/>
    <property type="project" value="UniProtKB-KW"/>
</dbReference>
<evidence type="ECO:0000313" key="24">
    <source>
        <dbReference type="Proteomes" id="UP000242432"/>
    </source>
</evidence>
<dbReference type="PANTHER" id="PTHR43445">
    <property type="entry name" value="UDP-N-ACETYLMURAMATE--L-ALANINE LIGASE-RELATED"/>
    <property type="match status" value="1"/>
</dbReference>
<evidence type="ECO:0000259" key="20">
    <source>
        <dbReference type="Pfam" id="PF01225"/>
    </source>
</evidence>
<evidence type="ECO:0000256" key="14">
    <source>
        <dbReference type="ARBA" id="ARBA00023306"/>
    </source>
</evidence>
<keyword evidence="9 19" id="KW-0132">Cell division</keyword>
<comment type="catalytic activity">
    <reaction evidence="16 19">
        <text>UDP-N-acetyl-alpha-D-muramate + L-alanine + ATP = UDP-N-acetyl-alpha-D-muramoyl-L-alanine + ADP + phosphate + H(+)</text>
        <dbReference type="Rhea" id="RHEA:23372"/>
        <dbReference type="ChEBI" id="CHEBI:15378"/>
        <dbReference type="ChEBI" id="CHEBI:30616"/>
        <dbReference type="ChEBI" id="CHEBI:43474"/>
        <dbReference type="ChEBI" id="CHEBI:57972"/>
        <dbReference type="ChEBI" id="CHEBI:70757"/>
        <dbReference type="ChEBI" id="CHEBI:83898"/>
        <dbReference type="ChEBI" id="CHEBI:456216"/>
        <dbReference type="EC" id="6.3.2.8"/>
    </reaction>
</comment>
<evidence type="ECO:0000313" key="23">
    <source>
        <dbReference type="EMBL" id="SKA60126.1"/>
    </source>
</evidence>
<evidence type="ECO:0000256" key="12">
    <source>
        <dbReference type="ARBA" id="ARBA00022960"/>
    </source>
</evidence>
<dbReference type="Pfam" id="PF08245">
    <property type="entry name" value="Mur_ligase_M"/>
    <property type="match status" value="1"/>
</dbReference>
<dbReference type="SUPFAM" id="SSF53623">
    <property type="entry name" value="MurD-like peptide ligases, catalytic domain"/>
    <property type="match status" value="1"/>
</dbReference>
<evidence type="ECO:0000256" key="9">
    <source>
        <dbReference type="ARBA" id="ARBA00022618"/>
    </source>
</evidence>
<evidence type="ECO:0000256" key="18">
    <source>
        <dbReference type="ARBA" id="ARBA00079022"/>
    </source>
</evidence>
<dbReference type="Gene3D" id="3.40.50.720">
    <property type="entry name" value="NAD(P)-binding Rossmann-like Domain"/>
    <property type="match status" value="1"/>
</dbReference>
<dbReference type="FunFam" id="3.40.1190.10:FF:000001">
    <property type="entry name" value="UDP-N-acetylmuramate--L-alanine ligase"/>
    <property type="match status" value="1"/>
</dbReference>
<dbReference type="GO" id="GO:0008763">
    <property type="term" value="F:UDP-N-acetylmuramate-L-alanine ligase activity"/>
    <property type="evidence" value="ECO:0007669"/>
    <property type="project" value="UniProtKB-UniRule"/>
</dbReference>
<comment type="function">
    <text evidence="1 19">Cell wall formation.</text>
</comment>
<dbReference type="GO" id="GO:0005524">
    <property type="term" value="F:ATP binding"/>
    <property type="evidence" value="ECO:0007669"/>
    <property type="project" value="UniProtKB-UniRule"/>
</dbReference>
<evidence type="ECO:0000256" key="13">
    <source>
        <dbReference type="ARBA" id="ARBA00022984"/>
    </source>
</evidence>
<dbReference type="UniPathway" id="UPA00219"/>
<dbReference type="InterPro" id="IPR005758">
    <property type="entry name" value="UDP-N-AcMur_Ala_ligase_MurC"/>
</dbReference>
<gene>
    <name evidence="19" type="primary">murC</name>
    <name evidence="23" type="ORF">SAMN02745213_00818</name>
</gene>
<sequence length="475" mass="51926">MTTTNNIHTVPLMHKVKRIHFIGIGGAGMCGIAEVLLNRGYTISGSDIAKSKVTERLEKLGITVFIGHAADNVNGSSVVVVSSAIHEGNPEIQRARELHIPVVRRAEMLGELMRYRNGIAISGTHGKTTTTSLIASIFAQAKLDPTFVIGGLLNSAGTNARLGTGNYLIAEADESDASFLHLLPMMTVVTNIEPDHLDTYGGDFNCLKKTFVEFLHNLPFYGVAVVCLDDPNVKEIIPKIGRTVVTYGESEKADFRVVDFKEIGPRSEFKVVRKEHAPISIELPVPGIHMAKNAAAAVAVAVEAGIEESVIVEALKNFKGVGRRFQNYGNFKTKSGKVITLVDDYGHHPTEVEATIKAARLAYPDKELVMVFQPHRYTRTRDCYEDFVRVLQLVDKLVLVDVYPAGEEPIAGADGRHLCMSIRLKGKIEPHFVENVNEVPELLENLLDDGALLLTQGAGNVVQVARNLSTLFEKV</sequence>
<protein>
    <recommendedName>
        <fullName evidence="6 19">UDP-N-acetylmuramate--L-alanine ligase</fullName>
        <ecNumber evidence="5 19">6.3.2.8</ecNumber>
    </recommendedName>
    <alternativeName>
        <fullName evidence="18 19">UDP-N-acetylmuramoyl-L-alanine synthetase</fullName>
    </alternativeName>
</protein>
<dbReference type="GO" id="GO:0071555">
    <property type="term" value="P:cell wall organization"/>
    <property type="evidence" value="ECO:0007669"/>
    <property type="project" value="UniProtKB-KW"/>
</dbReference>
<dbReference type="InterPro" id="IPR004101">
    <property type="entry name" value="Mur_ligase_C"/>
</dbReference>
<dbReference type="InterPro" id="IPR036615">
    <property type="entry name" value="Mur_ligase_C_dom_sf"/>
</dbReference>
<evidence type="ECO:0000256" key="7">
    <source>
        <dbReference type="ARBA" id="ARBA00022490"/>
    </source>
</evidence>
<evidence type="ECO:0000256" key="11">
    <source>
        <dbReference type="ARBA" id="ARBA00022840"/>
    </source>
</evidence>
<dbReference type="InterPro" id="IPR013221">
    <property type="entry name" value="Mur_ligase_cen"/>
</dbReference>
<dbReference type="GO" id="GO:0051301">
    <property type="term" value="P:cell division"/>
    <property type="evidence" value="ECO:0007669"/>
    <property type="project" value="UniProtKB-KW"/>
</dbReference>
<comment type="pathway">
    <text evidence="3 19">Cell wall biogenesis; peptidoglycan biosynthesis.</text>
</comment>
<dbReference type="Proteomes" id="UP000242432">
    <property type="component" value="Unassembled WGS sequence"/>
</dbReference>